<feature type="transmembrane region" description="Helical" evidence="1">
    <location>
        <begin position="7"/>
        <end position="31"/>
    </location>
</feature>
<feature type="transmembrane region" description="Helical" evidence="1">
    <location>
        <begin position="37"/>
        <end position="54"/>
    </location>
</feature>
<comment type="caution">
    <text evidence="2">The sequence shown here is derived from an EMBL/GenBank/DDBJ whole genome shotgun (WGS) entry which is preliminary data.</text>
</comment>
<protein>
    <recommendedName>
        <fullName evidence="4">Lmo0937 family membrane protein</fullName>
    </recommendedName>
</protein>
<keyword evidence="3" id="KW-1185">Reference proteome</keyword>
<evidence type="ECO:0000313" key="3">
    <source>
        <dbReference type="Proteomes" id="UP000524404"/>
    </source>
</evidence>
<dbReference type="Proteomes" id="UP000524404">
    <property type="component" value="Unassembled WGS sequence"/>
</dbReference>
<organism evidence="2 3">
    <name type="scientific">Arcicella rosea</name>
    <dbReference type="NCBI Taxonomy" id="502909"/>
    <lineage>
        <taxon>Bacteria</taxon>
        <taxon>Pseudomonadati</taxon>
        <taxon>Bacteroidota</taxon>
        <taxon>Cytophagia</taxon>
        <taxon>Cytophagales</taxon>
        <taxon>Flectobacillaceae</taxon>
        <taxon>Arcicella</taxon>
    </lineage>
</organism>
<keyword evidence="1" id="KW-1133">Transmembrane helix</keyword>
<dbReference type="AlphaFoldDB" id="A0A841EG74"/>
<evidence type="ECO:0008006" key="4">
    <source>
        <dbReference type="Google" id="ProtNLM"/>
    </source>
</evidence>
<evidence type="ECO:0000313" key="2">
    <source>
        <dbReference type="EMBL" id="MBB6001996.1"/>
    </source>
</evidence>
<gene>
    <name evidence="2" type="ORF">HNP25_000645</name>
</gene>
<dbReference type="InterPro" id="IPR043727">
    <property type="entry name" value="Lmo0937-like"/>
</dbReference>
<evidence type="ECO:0000256" key="1">
    <source>
        <dbReference type="SAM" id="Phobius"/>
    </source>
</evidence>
<keyword evidence="1" id="KW-0472">Membrane</keyword>
<reference evidence="2 3" key="1">
    <citation type="submission" date="2020-08" db="EMBL/GenBank/DDBJ databases">
        <title>Functional genomics of gut bacteria from endangered species of beetles.</title>
        <authorList>
            <person name="Carlos-Shanley C."/>
        </authorList>
    </citation>
    <scope>NUCLEOTIDE SEQUENCE [LARGE SCALE GENOMIC DNA]</scope>
    <source>
        <strain evidence="2 3">S00070</strain>
    </source>
</reference>
<dbReference type="EMBL" id="JACHKT010000003">
    <property type="protein sequence ID" value="MBB6001996.1"/>
    <property type="molecule type" value="Genomic_DNA"/>
</dbReference>
<accession>A0A841EG74</accession>
<name>A0A841EG74_9BACT</name>
<proteinExistence type="predicted"/>
<keyword evidence="1" id="KW-0812">Transmembrane</keyword>
<dbReference type="RefSeq" id="WP_221432378.1">
    <property type="nucleotide sequence ID" value="NZ_JACHKT010000003.1"/>
</dbReference>
<dbReference type="Pfam" id="PF18919">
    <property type="entry name" value="DUF5670"/>
    <property type="match status" value="1"/>
</dbReference>
<sequence length="58" mass="6633">MYNFYKVLVVNNVFCKIALLLVLSWVIGVFLLSLKGLVHLFLVLAIILILISIIKKEM</sequence>